<name>A0A1E5Q6A4_9PROT</name>
<accession>A0A1E5Q6A4</accession>
<gene>
    <name evidence="1" type="ORF">BEN30_14080</name>
</gene>
<protein>
    <submittedName>
        <fullName evidence="1">Uncharacterized protein</fullName>
    </submittedName>
</protein>
<comment type="caution">
    <text evidence="1">The sequence shown here is derived from an EMBL/GenBank/DDBJ whole genome shotgun (WGS) entry which is preliminary data.</text>
</comment>
<evidence type="ECO:0000313" key="2">
    <source>
        <dbReference type="Proteomes" id="UP000095347"/>
    </source>
</evidence>
<dbReference type="Proteomes" id="UP000095347">
    <property type="component" value="Unassembled WGS sequence"/>
</dbReference>
<dbReference type="EMBL" id="MCGG01000048">
    <property type="protein sequence ID" value="OEJ65579.1"/>
    <property type="molecule type" value="Genomic_DNA"/>
</dbReference>
<sequence length="123" mass="13501">MRNVSYFSGGLVADFAISDVAFDKFLSYLAEAKGIIDGYGESDLIKARTLLDNFMIRAHQDESVDQGPGEVLAACFIWNFFNTNPNPARVIEGDIVLIDLDGTLSTVKYVSAKDVQIPDSHSH</sequence>
<dbReference type="AlphaFoldDB" id="A0A1E5Q6A4"/>
<reference evidence="2" key="1">
    <citation type="submission" date="2016-07" db="EMBL/GenBank/DDBJ databases">
        <authorList>
            <person name="Florea S."/>
            <person name="Webb J.S."/>
            <person name="Jaromczyk J."/>
            <person name="Schardl C.L."/>
        </authorList>
    </citation>
    <scope>NUCLEOTIDE SEQUENCE [LARGE SCALE GENOMIC DNA]</scope>
    <source>
        <strain evidence="2">MV-1</strain>
    </source>
</reference>
<dbReference type="RefSeq" id="WP_069958707.1">
    <property type="nucleotide sequence ID" value="NZ_MCGG01000048.1"/>
</dbReference>
<evidence type="ECO:0000313" key="1">
    <source>
        <dbReference type="EMBL" id="OEJ65579.1"/>
    </source>
</evidence>
<dbReference type="OrthoDB" id="7363920at2"/>
<dbReference type="STRING" id="28181.BEN30_14080"/>
<keyword evidence="2" id="KW-1185">Reference proteome</keyword>
<proteinExistence type="predicted"/>
<organism evidence="1 2">
    <name type="scientific">Magnetovibrio blakemorei</name>
    <dbReference type="NCBI Taxonomy" id="28181"/>
    <lineage>
        <taxon>Bacteria</taxon>
        <taxon>Pseudomonadati</taxon>
        <taxon>Pseudomonadota</taxon>
        <taxon>Alphaproteobacteria</taxon>
        <taxon>Rhodospirillales</taxon>
        <taxon>Magnetovibrionaceae</taxon>
        <taxon>Magnetovibrio</taxon>
    </lineage>
</organism>